<dbReference type="EC" id="3.1.-.-" evidence="1"/>
<dbReference type="InterPro" id="IPR003477">
    <property type="entry name" value="PemK-like"/>
</dbReference>
<comment type="function">
    <text evidence="1">Toxic component of a type II toxin-antitoxin (TA) system.</text>
</comment>
<dbReference type="Pfam" id="PF02452">
    <property type="entry name" value="PemK_toxin"/>
    <property type="match status" value="1"/>
</dbReference>
<keyword evidence="1" id="KW-0540">Nuclease</keyword>
<dbReference type="Gene3D" id="2.30.30.110">
    <property type="match status" value="1"/>
</dbReference>
<dbReference type="GO" id="GO:0016787">
    <property type="term" value="F:hydrolase activity"/>
    <property type="evidence" value="ECO:0007669"/>
    <property type="project" value="UniProtKB-KW"/>
</dbReference>
<keyword evidence="3" id="KW-1185">Reference proteome</keyword>
<dbReference type="InterPro" id="IPR011067">
    <property type="entry name" value="Plasmid_toxin/cell-grow_inhib"/>
</dbReference>
<organism evidence="2 3">
    <name type="scientific">Cytophaga hutchinsonii (strain ATCC 33406 / DSM 1761 / CIP 103989 / NBRC 15051 / NCIMB 9469 / D465)</name>
    <dbReference type="NCBI Taxonomy" id="269798"/>
    <lineage>
        <taxon>Bacteria</taxon>
        <taxon>Pseudomonadati</taxon>
        <taxon>Bacteroidota</taxon>
        <taxon>Cytophagia</taxon>
        <taxon>Cytophagales</taxon>
        <taxon>Cytophagaceae</taxon>
        <taxon>Cytophaga</taxon>
    </lineage>
</organism>
<dbReference type="PANTHER" id="PTHR33988">
    <property type="entry name" value="ENDORIBONUCLEASE MAZF-RELATED"/>
    <property type="match status" value="1"/>
</dbReference>
<keyword evidence="1" id="KW-0378">Hydrolase</keyword>
<dbReference type="RefSeq" id="WP_011584148.1">
    <property type="nucleotide sequence ID" value="NC_008255.1"/>
</dbReference>
<dbReference type="GO" id="GO:0003677">
    <property type="term" value="F:DNA binding"/>
    <property type="evidence" value="ECO:0007669"/>
    <property type="project" value="InterPro"/>
</dbReference>
<comment type="similarity">
    <text evidence="1">Belongs to the PemK/MazF family.</text>
</comment>
<dbReference type="SUPFAM" id="SSF50118">
    <property type="entry name" value="Cell growth inhibitor/plasmid maintenance toxic component"/>
    <property type="match status" value="1"/>
</dbReference>
<dbReference type="GO" id="GO:0004521">
    <property type="term" value="F:RNA endonuclease activity"/>
    <property type="evidence" value="ECO:0007669"/>
    <property type="project" value="TreeGrafter"/>
</dbReference>
<dbReference type="PIRSF" id="PIRSF033490">
    <property type="entry name" value="MazF"/>
    <property type="match status" value="1"/>
</dbReference>
<gene>
    <name evidence="2" type="primary">chpA</name>
    <name evidence="2" type="ordered locus">CHU_0745</name>
</gene>
<dbReference type="KEGG" id="chu:CHU_0745"/>
<keyword evidence="1" id="KW-0255">Endonuclease</keyword>
<dbReference type="GO" id="GO:0006402">
    <property type="term" value="P:mRNA catabolic process"/>
    <property type="evidence" value="ECO:0007669"/>
    <property type="project" value="TreeGrafter"/>
</dbReference>
<sequence length="110" mass="12281">MKQGEIWLTDLDSVEGSEQAGFRPVVIISGNVLNDFSNVVICCPLTTKLKNYHGNLILQPDKGNGLKKLSEVLTFQIRSLSKKRLKNKLGLLSASELAQVHKCLNEILRY</sequence>
<evidence type="ECO:0000313" key="2">
    <source>
        <dbReference type="EMBL" id="ABG58032.1"/>
    </source>
</evidence>
<proteinExistence type="inferred from homology"/>
<accession>A0A6N4SNZ5</accession>
<dbReference type="Proteomes" id="UP000001822">
    <property type="component" value="Chromosome"/>
</dbReference>
<dbReference type="EMBL" id="CP000383">
    <property type="protein sequence ID" value="ABG58032.1"/>
    <property type="molecule type" value="Genomic_DNA"/>
</dbReference>
<reference evidence="2 3" key="1">
    <citation type="journal article" date="2007" name="Appl. Environ. Microbiol.">
        <title>Genome sequence of the cellulolytic gliding bacterium Cytophaga hutchinsonii.</title>
        <authorList>
            <person name="Xie G."/>
            <person name="Bruce D.C."/>
            <person name="Challacombe J.F."/>
            <person name="Chertkov O."/>
            <person name="Detter J.C."/>
            <person name="Gilna P."/>
            <person name="Han C.S."/>
            <person name="Lucas S."/>
            <person name="Misra M."/>
            <person name="Myers G.L."/>
            <person name="Richardson P."/>
            <person name="Tapia R."/>
            <person name="Thayer N."/>
            <person name="Thompson L.S."/>
            <person name="Brettin T.S."/>
            <person name="Henrissat B."/>
            <person name="Wilson D.B."/>
            <person name="McBride M.J."/>
        </authorList>
    </citation>
    <scope>NUCLEOTIDE SEQUENCE [LARGE SCALE GENOMIC DNA]</scope>
    <source>
        <strain evidence="3">ATCC 33406 / DSM 1761 / CIP 103989 / NBRC 15051 / NCIMB 9469 / D465</strain>
    </source>
</reference>
<dbReference type="OrthoDB" id="9808744at2"/>
<dbReference type="GO" id="GO:0016075">
    <property type="term" value="P:rRNA catabolic process"/>
    <property type="evidence" value="ECO:0007669"/>
    <property type="project" value="TreeGrafter"/>
</dbReference>
<evidence type="ECO:0000313" key="3">
    <source>
        <dbReference type="Proteomes" id="UP000001822"/>
    </source>
</evidence>
<dbReference type="AlphaFoldDB" id="A0A6N4SNZ5"/>
<evidence type="ECO:0000256" key="1">
    <source>
        <dbReference type="PIRNR" id="PIRNR033490"/>
    </source>
</evidence>
<protein>
    <recommendedName>
        <fullName evidence="1">mRNA interferase</fullName>
        <ecNumber evidence="1">3.1.-.-</ecNumber>
    </recommendedName>
</protein>
<name>A0A6N4SNZ5_CYTH3</name>